<evidence type="ECO:0000313" key="2">
    <source>
        <dbReference type="EMBL" id="SMP71520.1"/>
    </source>
</evidence>
<reference evidence="2 3" key="1">
    <citation type="submission" date="2017-05" db="EMBL/GenBank/DDBJ databases">
        <authorList>
            <person name="Varghese N."/>
            <person name="Submissions S."/>
        </authorList>
    </citation>
    <scope>NUCLEOTIDE SEQUENCE [LARGE SCALE GENOMIC DNA]</scope>
    <source>
        <strain evidence="2 3">SM16</strain>
    </source>
</reference>
<dbReference type="InterPro" id="IPR029068">
    <property type="entry name" value="Glyas_Bleomycin-R_OHBP_Dase"/>
</dbReference>
<evidence type="ECO:0000313" key="3">
    <source>
        <dbReference type="Proteomes" id="UP001157910"/>
    </source>
</evidence>
<evidence type="ECO:0000259" key="1">
    <source>
        <dbReference type="Pfam" id="PF00903"/>
    </source>
</evidence>
<comment type="caution">
    <text evidence="2">The sequence shown here is derived from an EMBL/GenBank/DDBJ whole genome shotgun (WGS) entry which is preliminary data.</text>
</comment>
<dbReference type="InterPro" id="IPR004360">
    <property type="entry name" value="Glyas_Fos-R_dOase_dom"/>
</dbReference>
<sequence>MISRHKQGKLMNEHPSSALIRATIFVRDLEKATQFYSAIGLTETYFEGQLDHPSATSILGFNDPRPFEIRILKRPGPNYGMVGLFKLAKGTTSEVIPDASGPARIGEVALVFYVRDMGRTMDTLRRLGATWMPDPQVFAMEHRAQLEVCIRDCDGVLINLVETDPAQQERDRPELDYA</sequence>
<dbReference type="Gene3D" id="3.10.180.10">
    <property type="entry name" value="2,3-Dihydroxybiphenyl 1,2-Dioxygenase, domain 1"/>
    <property type="match status" value="1"/>
</dbReference>
<protein>
    <recommendedName>
        <fullName evidence="1">Glyoxalase/fosfomycin resistance/dioxygenase domain-containing protein</fullName>
    </recommendedName>
</protein>
<accession>A0ABY1QJJ9</accession>
<dbReference type="EMBL" id="FXUI01000006">
    <property type="protein sequence ID" value="SMP71520.1"/>
    <property type="molecule type" value="Genomic_DNA"/>
</dbReference>
<gene>
    <name evidence="2" type="ORF">SAMN06296065_10626</name>
</gene>
<organism evidence="2 3">
    <name type="scientific">Novosphingobium panipatense</name>
    <dbReference type="NCBI Taxonomy" id="428991"/>
    <lineage>
        <taxon>Bacteria</taxon>
        <taxon>Pseudomonadati</taxon>
        <taxon>Pseudomonadota</taxon>
        <taxon>Alphaproteobacteria</taxon>
        <taxon>Sphingomonadales</taxon>
        <taxon>Sphingomonadaceae</taxon>
        <taxon>Novosphingobium</taxon>
    </lineage>
</organism>
<proteinExistence type="predicted"/>
<dbReference type="Pfam" id="PF00903">
    <property type="entry name" value="Glyoxalase"/>
    <property type="match status" value="1"/>
</dbReference>
<keyword evidence="3" id="KW-1185">Reference proteome</keyword>
<feature type="domain" description="Glyoxalase/fosfomycin resistance/dioxygenase" evidence="1">
    <location>
        <begin position="21"/>
        <end position="159"/>
    </location>
</feature>
<dbReference type="Proteomes" id="UP001157910">
    <property type="component" value="Unassembled WGS sequence"/>
</dbReference>
<name>A0ABY1QJJ9_9SPHN</name>
<dbReference type="SUPFAM" id="SSF54593">
    <property type="entry name" value="Glyoxalase/Bleomycin resistance protein/Dihydroxybiphenyl dioxygenase"/>
    <property type="match status" value="1"/>
</dbReference>